<accession>A0A7X0G1N6</accession>
<sequence length="326" mass="34495">MTKAPKILYDCDTGIDDAMTLLYLASLVQAGQAELTAVGTVHGNIDPMTGALNTLRVLEAAGVPAGEPGPGGPVVPVAVGAARPMAQDVHYALDWHGTDGLGDTRLPEPAGRPVAEPAAAQIVRLARAMPGELTLLATGPLTNLGSALLLDGELPSLIREVVVMGGAFDHPGNITTHAEANIWHDPEAADLVFAADWPIVLVPLDATHPTAVHDDWLDGLAAHDTPVARFAANILEFYADAYTPTLKRRGAVIHDALAAMLIVDPDLGEYVQRPVRVELRGELTRGTTVWDARSLPAEDTRRPVKVAVGSDVARFQERLLSALLTF</sequence>
<dbReference type="GO" id="GO:0005829">
    <property type="term" value="C:cytosol"/>
    <property type="evidence" value="ECO:0007669"/>
    <property type="project" value="TreeGrafter"/>
</dbReference>
<dbReference type="Gene3D" id="3.90.245.10">
    <property type="entry name" value="Ribonucleoside hydrolase-like"/>
    <property type="match status" value="1"/>
</dbReference>
<evidence type="ECO:0000313" key="5">
    <source>
        <dbReference type="Proteomes" id="UP000546324"/>
    </source>
</evidence>
<dbReference type="InterPro" id="IPR023186">
    <property type="entry name" value="IUNH"/>
</dbReference>
<comment type="caution">
    <text evidence="4">The sequence shown here is derived from an EMBL/GenBank/DDBJ whole genome shotgun (WGS) entry which is preliminary data.</text>
</comment>
<evidence type="ECO:0000313" key="4">
    <source>
        <dbReference type="EMBL" id="MBB6397782.1"/>
    </source>
</evidence>
<evidence type="ECO:0000256" key="1">
    <source>
        <dbReference type="ARBA" id="ARBA00022801"/>
    </source>
</evidence>
<evidence type="ECO:0000256" key="2">
    <source>
        <dbReference type="ARBA" id="ARBA00023295"/>
    </source>
</evidence>
<gene>
    <name evidence="4" type="ORF">BKA00_004696</name>
</gene>
<dbReference type="InterPro" id="IPR001910">
    <property type="entry name" value="Inosine/uridine_hydrolase_dom"/>
</dbReference>
<keyword evidence="5" id="KW-1185">Reference proteome</keyword>
<dbReference type="GO" id="GO:0008477">
    <property type="term" value="F:purine nucleosidase activity"/>
    <property type="evidence" value="ECO:0007669"/>
    <property type="project" value="TreeGrafter"/>
</dbReference>
<proteinExistence type="predicted"/>
<keyword evidence="2" id="KW-0326">Glycosidase</keyword>
<dbReference type="InterPro" id="IPR036452">
    <property type="entry name" value="Ribo_hydro-like"/>
</dbReference>
<dbReference type="GO" id="GO:0006152">
    <property type="term" value="P:purine nucleoside catabolic process"/>
    <property type="evidence" value="ECO:0007669"/>
    <property type="project" value="TreeGrafter"/>
</dbReference>
<dbReference type="PANTHER" id="PTHR12304:SF4">
    <property type="entry name" value="URIDINE NUCLEOSIDASE"/>
    <property type="match status" value="1"/>
</dbReference>
<evidence type="ECO:0000259" key="3">
    <source>
        <dbReference type="Pfam" id="PF01156"/>
    </source>
</evidence>
<reference evidence="4 5" key="1">
    <citation type="submission" date="2020-08" db="EMBL/GenBank/DDBJ databases">
        <title>Sequencing the genomes of 1000 actinobacteria strains.</title>
        <authorList>
            <person name="Klenk H.-P."/>
        </authorList>
    </citation>
    <scope>NUCLEOTIDE SEQUENCE [LARGE SCALE GENOMIC DNA]</scope>
    <source>
        <strain evidence="4 5">DSM 43675</strain>
    </source>
</reference>
<dbReference type="SUPFAM" id="SSF53590">
    <property type="entry name" value="Nucleoside hydrolase"/>
    <property type="match status" value="1"/>
</dbReference>
<dbReference type="PANTHER" id="PTHR12304">
    <property type="entry name" value="INOSINE-URIDINE PREFERRING NUCLEOSIDE HYDROLASE"/>
    <property type="match status" value="1"/>
</dbReference>
<protein>
    <submittedName>
        <fullName evidence="4">Inosine-uridine nucleoside N-ribohydrolase</fullName>
    </submittedName>
</protein>
<dbReference type="Proteomes" id="UP000546324">
    <property type="component" value="Unassembled WGS sequence"/>
</dbReference>
<organism evidence="4 5">
    <name type="scientific">Actinomadura coerulea</name>
    <dbReference type="NCBI Taxonomy" id="46159"/>
    <lineage>
        <taxon>Bacteria</taxon>
        <taxon>Bacillati</taxon>
        <taxon>Actinomycetota</taxon>
        <taxon>Actinomycetes</taxon>
        <taxon>Streptosporangiales</taxon>
        <taxon>Thermomonosporaceae</taxon>
        <taxon>Actinomadura</taxon>
    </lineage>
</organism>
<name>A0A7X0G1N6_9ACTN</name>
<dbReference type="Pfam" id="PF01156">
    <property type="entry name" value="IU_nuc_hydro"/>
    <property type="match status" value="1"/>
</dbReference>
<dbReference type="EMBL" id="JACHMQ010000001">
    <property type="protein sequence ID" value="MBB6397782.1"/>
    <property type="molecule type" value="Genomic_DNA"/>
</dbReference>
<keyword evidence="1 4" id="KW-0378">Hydrolase</keyword>
<feature type="domain" description="Inosine/uridine-preferring nucleoside hydrolase" evidence="3">
    <location>
        <begin position="7"/>
        <end position="316"/>
    </location>
</feature>
<dbReference type="RefSeq" id="WP_230298915.1">
    <property type="nucleotide sequence ID" value="NZ_JACHMQ010000001.1"/>
</dbReference>
<dbReference type="AlphaFoldDB" id="A0A7X0G1N6"/>